<dbReference type="STRING" id="114686.BM536_006530"/>
<dbReference type="SUPFAM" id="SSF48452">
    <property type="entry name" value="TPR-like"/>
    <property type="match status" value="1"/>
</dbReference>
<dbReference type="PANTHER" id="PTHR47691:SF3">
    <property type="entry name" value="HTH-TYPE TRANSCRIPTIONAL REGULATOR RV0890C-RELATED"/>
    <property type="match status" value="1"/>
</dbReference>
<dbReference type="Pfam" id="PF13424">
    <property type="entry name" value="TPR_12"/>
    <property type="match status" value="1"/>
</dbReference>
<dbReference type="OrthoDB" id="3311584at2"/>
<dbReference type="PANTHER" id="PTHR47691">
    <property type="entry name" value="REGULATOR-RELATED"/>
    <property type="match status" value="1"/>
</dbReference>
<protein>
    <submittedName>
        <fullName evidence="3">Uncharacterized protein</fullName>
    </submittedName>
</protein>
<evidence type="ECO:0000256" key="2">
    <source>
        <dbReference type="SAM" id="Coils"/>
    </source>
</evidence>
<organism evidence="3 4">
    <name type="scientific">Streptomyces phaeoluteigriseus</name>
    <dbReference type="NCBI Taxonomy" id="114686"/>
    <lineage>
        <taxon>Bacteria</taxon>
        <taxon>Bacillati</taxon>
        <taxon>Actinomycetota</taxon>
        <taxon>Actinomycetes</taxon>
        <taxon>Kitasatosporales</taxon>
        <taxon>Streptomycetaceae</taxon>
        <taxon>Streptomyces</taxon>
        <taxon>Streptomyces aurantiacus group</taxon>
    </lineage>
</organism>
<reference evidence="4" key="1">
    <citation type="submission" date="2016-11" db="EMBL/GenBank/DDBJ databases">
        <authorList>
            <person name="Schniete J.K."/>
            <person name="Salih T."/>
            <person name="Algora Gallardo L."/>
            <person name="Martinez Fernandez S."/>
            <person name="Herron P.R."/>
        </authorList>
    </citation>
    <scope>NUCLEOTIDE SEQUENCE [LARGE SCALE GENOMIC DNA]</scope>
    <source>
        <strain evidence="4">DSM 41896</strain>
    </source>
</reference>
<gene>
    <name evidence="3" type="ORF">BM536_006530</name>
</gene>
<dbReference type="InterPro" id="IPR019734">
    <property type="entry name" value="TPR_rpt"/>
</dbReference>
<evidence type="ECO:0000313" key="4">
    <source>
        <dbReference type="Proteomes" id="UP000184286"/>
    </source>
</evidence>
<name>A0A1V6MXH9_9ACTN</name>
<accession>A0A1V6MXH9</accession>
<keyword evidence="2" id="KW-0175">Coiled coil</keyword>
<sequence length="815" mass="88153">MHVPSSSRLEALSTAILECHADGRSPTWQALTQVVRTAALVDPAVSGLWPPDENAPPERTRTALRRLARELDDLATRDVGTRRAVASWLRRRGAAPPQPPPAPTANVVGGSSVIHGPSVQARDIHGLHFHLQPGSDRARLPVPRQLPPVTAQFVDREGDRRVLDTLRSQRPAHAPQVLVVSGLPGVGKTALVTHWLHGHASDFPDGTLYADLGGHSVDDDFGPVSSATVLERFLIALGAPSVPSDIAGRSALWRSLTAGLRMAVLLDNAFTAAQVRPLLPGTPTGLTVVTSRSNLTGLRVDGASVHRLEGLPAESAVELLAVGGGARVTREPAAAHEVVNLCGRLPLTVCLASAQLAVRPHRSVSTLAETLSAARDAVDTLRIEGHTVMRTALDLSYDLLPEESAALYRTMGLLPTDHYDLYLLAAVADGGHRAPGAAVDTAAIDIAVQALLEANLLEEIGAGSYRFHDLVQPHARRRGEAEEDQDRHGRVLHAFVDWCLATAAVAESILAPSHRMAEHGVAVTAVAPTPLAGPETALAWLDTHRNGLMSAVRHCAWTGLDTSCWRLADLIWPLFLRFRPTDMWIEAHQLGLEAARRSGSRAGEGRMLTSGAIGLRAAGRYTEAADWYRQAWELARSEGDVRQEAQALNGLGHLDLLTHRLDEAREHFESALRLRESIGYRRGVALTRRRLGETALARGDLHTAVRHLSEAQAELESLEERYEAARVQALLGHVLERSGEREAGERHLREALVSFRAGSARSAHWEGRTLAWLAEAAEAQGDTAGAAAHYEAARDLLRRVSPDQAERVDRRLRQL</sequence>
<dbReference type="PROSITE" id="PS50005">
    <property type="entry name" value="TPR"/>
    <property type="match status" value="1"/>
</dbReference>
<reference evidence="3 4" key="2">
    <citation type="submission" date="2017-02" db="EMBL/GenBank/DDBJ databases">
        <title>Draft genome sequence of Streptomyces phaeoluteigriseus type strain DSM41896.</title>
        <authorList>
            <person name="Salih T.S."/>
            <person name="Algora Gallardo L."/>
            <person name="Melo Santos T."/>
            <person name="Filgueira Martinez S."/>
            <person name="Herron P.R."/>
        </authorList>
    </citation>
    <scope>NUCLEOTIDE SEQUENCE [LARGE SCALE GENOMIC DNA]</scope>
    <source>
        <strain evidence="3 4">DSM 41896</strain>
    </source>
</reference>
<dbReference type="AlphaFoldDB" id="A0A1V6MXH9"/>
<dbReference type="Gene3D" id="1.25.40.10">
    <property type="entry name" value="Tetratricopeptide repeat domain"/>
    <property type="match status" value="1"/>
</dbReference>
<dbReference type="SUPFAM" id="SSF52540">
    <property type="entry name" value="P-loop containing nucleoside triphosphate hydrolases"/>
    <property type="match status" value="1"/>
</dbReference>
<dbReference type="InterPro" id="IPR027417">
    <property type="entry name" value="P-loop_NTPase"/>
</dbReference>
<dbReference type="SMART" id="SM00028">
    <property type="entry name" value="TPR"/>
    <property type="match status" value="5"/>
</dbReference>
<dbReference type="InterPro" id="IPR011990">
    <property type="entry name" value="TPR-like_helical_dom_sf"/>
</dbReference>
<dbReference type="EMBL" id="MPOH02000006">
    <property type="protein sequence ID" value="OQD57003.1"/>
    <property type="molecule type" value="Genomic_DNA"/>
</dbReference>
<feature type="repeat" description="TPR" evidence="1">
    <location>
        <begin position="645"/>
        <end position="678"/>
    </location>
</feature>
<dbReference type="Gene3D" id="3.40.50.300">
    <property type="entry name" value="P-loop containing nucleotide triphosphate hydrolases"/>
    <property type="match status" value="1"/>
</dbReference>
<keyword evidence="1" id="KW-0802">TPR repeat</keyword>
<comment type="caution">
    <text evidence="3">The sequence shown here is derived from an EMBL/GenBank/DDBJ whole genome shotgun (WGS) entry which is preliminary data.</text>
</comment>
<proteinExistence type="predicted"/>
<dbReference type="Proteomes" id="UP000184286">
    <property type="component" value="Unassembled WGS sequence"/>
</dbReference>
<feature type="coiled-coil region" evidence="2">
    <location>
        <begin position="701"/>
        <end position="728"/>
    </location>
</feature>
<evidence type="ECO:0000256" key="1">
    <source>
        <dbReference type="PROSITE-ProRule" id="PRU00339"/>
    </source>
</evidence>
<evidence type="ECO:0000313" key="3">
    <source>
        <dbReference type="EMBL" id="OQD57003.1"/>
    </source>
</evidence>